<dbReference type="InterPro" id="IPR017892">
    <property type="entry name" value="Pkinase_C"/>
</dbReference>
<feature type="non-terminal residue" evidence="7">
    <location>
        <position position="129"/>
    </location>
</feature>
<name>A0A9N9DA34_9GLOM</name>
<dbReference type="InterPro" id="IPR011009">
    <property type="entry name" value="Kinase-like_dom_sf"/>
</dbReference>
<keyword evidence="1" id="KW-0723">Serine/threonine-protein kinase</keyword>
<evidence type="ECO:0000256" key="1">
    <source>
        <dbReference type="ARBA" id="ARBA00022527"/>
    </source>
</evidence>
<evidence type="ECO:0000259" key="6">
    <source>
        <dbReference type="PROSITE" id="PS51285"/>
    </source>
</evidence>
<dbReference type="Pfam" id="PF00433">
    <property type="entry name" value="Pkinase_C"/>
    <property type="match status" value="1"/>
</dbReference>
<keyword evidence="4" id="KW-0418">Kinase</keyword>
<keyword evidence="3" id="KW-0547">Nucleotide-binding</keyword>
<dbReference type="GO" id="GO:0005524">
    <property type="term" value="F:ATP binding"/>
    <property type="evidence" value="ECO:0007669"/>
    <property type="project" value="UniProtKB-KW"/>
</dbReference>
<organism evidence="7 8">
    <name type="scientific">Paraglomus occultum</name>
    <dbReference type="NCBI Taxonomy" id="144539"/>
    <lineage>
        <taxon>Eukaryota</taxon>
        <taxon>Fungi</taxon>
        <taxon>Fungi incertae sedis</taxon>
        <taxon>Mucoromycota</taxon>
        <taxon>Glomeromycotina</taxon>
        <taxon>Glomeromycetes</taxon>
        <taxon>Paraglomerales</taxon>
        <taxon>Paraglomeraceae</taxon>
        <taxon>Paraglomus</taxon>
    </lineage>
</organism>
<dbReference type="OrthoDB" id="2411852at2759"/>
<dbReference type="Gene3D" id="1.10.510.10">
    <property type="entry name" value="Transferase(Phosphotransferase) domain 1"/>
    <property type="match status" value="1"/>
</dbReference>
<feature type="domain" description="AGC-kinase C-terminal" evidence="6">
    <location>
        <begin position="58"/>
        <end position="128"/>
    </location>
</feature>
<dbReference type="SUPFAM" id="SSF56112">
    <property type="entry name" value="Protein kinase-like (PK-like)"/>
    <property type="match status" value="1"/>
</dbReference>
<reference evidence="7" key="1">
    <citation type="submission" date="2021-06" db="EMBL/GenBank/DDBJ databases">
        <authorList>
            <person name="Kallberg Y."/>
            <person name="Tangrot J."/>
            <person name="Rosling A."/>
        </authorList>
    </citation>
    <scope>NUCLEOTIDE SEQUENCE</scope>
    <source>
        <strain evidence="7">IA702</strain>
    </source>
</reference>
<protein>
    <submittedName>
        <fullName evidence="7">8397_t:CDS:1</fullName>
    </submittedName>
</protein>
<comment type="caution">
    <text evidence="7">The sequence shown here is derived from an EMBL/GenBank/DDBJ whole genome shotgun (WGS) entry which is preliminary data.</text>
</comment>
<proteinExistence type="predicted"/>
<dbReference type="InterPro" id="IPR000961">
    <property type="entry name" value="AGC-kinase_C"/>
</dbReference>
<dbReference type="EMBL" id="CAJVPJ010002911">
    <property type="protein sequence ID" value="CAG8631517.1"/>
    <property type="molecule type" value="Genomic_DNA"/>
</dbReference>
<dbReference type="AlphaFoldDB" id="A0A9N9DA34"/>
<evidence type="ECO:0000256" key="5">
    <source>
        <dbReference type="ARBA" id="ARBA00022840"/>
    </source>
</evidence>
<evidence type="ECO:0000313" key="7">
    <source>
        <dbReference type="EMBL" id="CAG8631517.1"/>
    </source>
</evidence>
<evidence type="ECO:0000256" key="4">
    <source>
        <dbReference type="ARBA" id="ARBA00022777"/>
    </source>
</evidence>
<evidence type="ECO:0000256" key="3">
    <source>
        <dbReference type="ARBA" id="ARBA00022741"/>
    </source>
</evidence>
<evidence type="ECO:0000313" key="8">
    <source>
        <dbReference type="Proteomes" id="UP000789572"/>
    </source>
</evidence>
<dbReference type="Proteomes" id="UP000789572">
    <property type="component" value="Unassembled WGS sequence"/>
</dbReference>
<dbReference type="PANTHER" id="PTHR24351">
    <property type="entry name" value="RIBOSOMAL PROTEIN S6 KINASE"/>
    <property type="match status" value="1"/>
</dbReference>
<dbReference type="Gene3D" id="3.30.200.20">
    <property type="entry name" value="Phosphorylase Kinase, domain 1"/>
    <property type="match status" value="1"/>
</dbReference>
<dbReference type="SMART" id="SM00133">
    <property type="entry name" value="S_TK_X"/>
    <property type="match status" value="1"/>
</dbReference>
<gene>
    <name evidence="7" type="ORF">POCULU_LOCUS8918</name>
</gene>
<keyword evidence="2" id="KW-0808">Transferase</keyword>
<keyword evidence="8" id="KW-1185">Reference proteome</keyword>
<evidence type="ECO:0000256" key="2">
    <source>
        <dbReference type="ARBA" id="ARBA00022679"/>
    </source>
</evidence>
<dbReference type="PROSITE" id="PS51285">
    <property type="entry name" value="AGC_KINASE_CTER"/>
    <property type="match status" value="1"/>
</dbReference>
<keyword evidence="5" id="KW-0067">ATP-binding</keyword>
<sequence length="129" mass="14816">DDEDEIFDAILEDEILYPINMSRDSVSILQRLLTRDPERRLGSGKGDAEEIKRHPFFKGVNWDDMLAKKVPPPFYPTISSPTDTSNFDKEFTSEIPMLTPINSRLGANSQEEFREFSYVADWVLNGESQ</sequence>
<accession>A0A9N9DA34</accession>
<dbReference type="GO" id="GO:0004674">
    <property type="term" value="F:protein serine/threonine kinase activity"/>
    <property type="evidence" value="ECO:0007669"/>
    <property type="project" value="UniProtKB-KW"/>
</dbReference>